<dbReference type="EMBL" id="MU001929">
    <property type="protein sequence ID" value="KAF2793405.1"/>
    <property type="molecule type" value="Genomic_DNA"/>
</dbReference>
<keyword evidence="3 7" id="KW-1133">Transmembrane helix</keyword>
<dbReference type="PANTHER" id="PTHR33048">
    <property type="entry name" value="PTH11-LIKE INTEGRAL MEMBRANE PROTEIN (AFU_ORTHOLOGUE AFUA_5G11245)"/>
    <property type="match status" value="1"/>
</dbReference>
<dbReference type="AlphaFoldDB" id="A0A6A6XBW2"/>
<evidence type="ECO:0000256" key="6">
    <source>
        <dbReference type="SAM" id="MobiDB-lite"/>
    </source>
</evidence>
<dbReference type="OrthoDB" id="5329176at2759"/>
<sequence length="385" mass="42691">MGLTTLQPLAYAVAYVTFFFGTASIFLRIYCRLFILKTWGWDDYIALAILAFSIVQQAVLHMFLYWGCGLHMETLSTVQQLQIVKWLFIEEVIYYSVHWVIKSAFLFFYLRLSRDKTFITLVRIGVGLNASILIINVLLACFQCLPFDEILHPGTHPDAVCISKLVLLIVPSVLNIIEDFYILILPISIVWNLQMSMRRKIAVLSVLAFGSSAVIIACFRLIPLLELNSSPDTSWVLGKMVVIAALEIQFAVIAVNLPSLKALWMRLTGGSTSGSGQGNSNQKGYKLSSMERKGTKNSALGGLSNQPGKGGKSKGSRGSITRLERDIPSTESEEELFRQGGTSLQMPIQGQRNNSRAINVTTDVNVRSMEKDEDNALPGHYIGGV</sequence>
<keyword evidence="2 7" id="KW-0812">Transmembrane</keyword>
<evidence type="ECO:0000259" key="8">
    <source>
        <dbReference type="Pfam" id="PF20684"/>
    </source>
</evidence>
<proteinExistence type="inferred from homology"/>
<evidence type="ECO:0000256" key="1">
    <source>
        <dbReference type="ARBA" id="ARBA00004141"/>
    </source>
</evidence>
<dbReference type="InterPro" id="IPR052337">
    <property type="entry name" value="SAT4-like"/>
</dbReference>
<feature type="transmembrane region" description="Helical" evidence="7">
    <location>
        <begin position="92"/>
        <end position="112"/>
    </location>
</feature>
<evidence type="ECO:0000313" key="9">
    <source>
        <dbReference type="EMBL" id="KAF2793405.1"/>
    </source>
</evidence>
<feature type="domain" description="Rhodopsin" evidence="8">
    <location>
        <begin position="27"/>
        <end position="264"/>
    </location>
</feature>
<organism evidence="9 10">
    <name type="scientific">Melanomma pulvis-pyrius CBS 109.77</name>
    <dbReference type="NCBI Taxonomy" id="1314802"/>
    <lineage>
        <taxon>Eukaryota</taxon>
        <taxon>Fungi</taxon>
        <taxon>Dikarya</taxon>
        <taxon>Ascomycota</taxon>
        <taxon>Pezizomycotina</taxon>
        <taxon>Dothideomycetes</taxon>
        <taxon>Pleosporomycetidae</taxon>
        <taxon>Pleosporales</taxon>
        <taxon>Melanommataceae</taxon>
        <taxon>Melanomma</taxon>
    </lineage>
</organism>
<feature type="transmembrane region" description="Helical" evidence="7">
    <location>
        <begin position="165"/>
        <end position="189"/>
    </location>
</feature>
<keyword evidence="4 7" id="KW-0472">Membrane</keyword>
<evidence type="ECO:0000256" key="5">
    <source>
        <dbReference type="ARBA" id="ARBA00038359"/>
    </source>
</evidence>
<gene>
    <name evidence="9" type="ORF">K505DRAFT_349974</name>
</gene>
<feature type="region of interest" description="Disordered" evidence="6">
    <location>
        <begin position="296"/>
        <end position="354"/>
    </location>
</feature>
<dbReference type="Proteomes" id="UP000799757">
    <property type="component" value="Unassembled WGS sequence"/>
</dbReference>
<feature type="transmembrane region" description="Helical" evidence="7">
    <location>
        <begin position="234"/>
        <end position="257"/>
    </location>
</feature>
<feature type="transmembrane region" description="Helical" evidence="7">
    <location>
        <begin position="12"/>
        <end position="31"/>
    </location>
</feature>
<feature type="transmembrane region" description="Helical" evidence="7">
    <location>
        <begin position="201"/>
        <end position="222"/>
    </location>
</feature>
<feature type="transmembrane region" description="Helical" evidence="7">
    <location>
        <begin position="43"/>
        <end position="66"/>
    </location>
</feature>
<dbReference type="InterPro" id="IPR049326">
    <property type="entry name" value="Rhodopsin_dom_fungi"/>
</dbReference>
<evidence type="ECO:0000256" key="2">
    <source>
        <dbReference type="ARBA" id="ARBA00022692"/>
    </source>
</evidence>
<protein>
    <recommendedName>
        <fullName evidence="8">Rhodopsin domain-containing protein</fullName>
    </recommendedName>
</protein>
<comment type="subcellular location">
    <subcellularLocation>
        <location evidence="1">Membrane</location>
        <topology evidence="1">Multi-pass membrane protein</topology>
    </subcellularLocation>
</comment>
<evidence type="ECO:0000313" key="10">
    <source>
        <dbReference type="Proteomes" id="UP000799757"/>
    </source>
</evidence>
<evidence type="ECO:0000256" key="3">
    <source>
        <dbReference type="ARBA" id="ARBA00022989"/>
    </source>
</evidence>
<keyword evidence="10" id="KW-1185">Reference proteome</keyword>
<evidence type="ECO:0000256" key="4">
    <source>
        <dbReference type="ARBA" id="ARBA00023136"/>
    </source>
</evidence>
<feature type="compositionally biased region" description="Polar residues" evidence="6">
    <location>
        <begin position="340"/>
        <end position="354"/>
    </location>
</feature>
<name>A0A6A6XBW2_9PLEO</name>
<reference evidence="9" key="1">
    <citation type="journal article" date="2020" name="Stud. Mycol.">
        <title>101 Dothideomycetes genomes: a test case for predicting lifestyles and emergence of pathogens.</title>
        <authorList>
            <person name="Haridas S."/>
            <person name="Albert R."/>
            <person name="Binder M."/>
            <person name="Bloem J."/>
            <person name="Labutti K."/>
            <person name="Salamov A."/>
            <person name="Andreopoulos B."/>
            <person name="Baker S."/>
            <person name="Barry K."/>
            <person name="Bills G."/>
            <person name="Bluhm B."/>
            <person name="Cannon C."/>
            <person name="Castanera R."/>
            <person name="Culley D."/>
            <person name="Daum C."/>
            <person name="Ezra D."/>
            <person name="Gonzalez J."/>
            <person name="Henrissat B."/>
            <person name="Kuo A."/>
            <person name="Liang C."/>
            <person name="Lipzen A."/>
            <person name="Lutzoni F."/>
            <person name="Magnuson J."/>
            <person name="Mondo S."/>
            <person name="Nolan M."/>
            <person name="Ohm R."/>
            <person name="Pangilinan J."/>
            <person name="Park H.-J."/>
            <person name="Ramirez L."/>
            <person name="Alfaro M."/>
            <person name="Sun H."/>
            <person name="Tritt A."/>
            <person name="Yoshinaga Y."/>
            <person name="Zwiers L.-H."/>
            <person name="Turgeon B."/>
            <person name="Goodwin S."/>
            <person name="Spatafora J."/>
            <person name="Crous P."/>
            <person name="Grigoriev I."/>
        </authorList>
    </citation>
    <scope>NUCLEOTIDE SEQUENCE</scope>
    <source>
        <strain evidence="9">CBS 109.77</strain>
    </source>
</reference>
<dbReference type="PANTHER" id="PTHR33048:SF47">
    <property type="entry name" value="INTEGRAL MEMBRANE PROTEIN-RELATED"/>
    <property type="match status" value="1"/>
</dbReference>
<dbReference type="GO" id="GO:0016020">
    <property type="term" value="C:membrane"/>
    <property type="evidence" value="ECO:0007669"/>
    <property type="project" value="UniProtKB-SubCell"/>
</dbReference>
<evidence type="ECO:0000256" key="7">
    <source>
        <dbReference type="SAM" id="Phobius"/>
    </source>
</evidence>
<feature type="transmembrane region" description="Helical" evidence="7">
    <location>
        <begin position="124"/>
        <end position="145"/>
    </location>
</feature>
<comment type="similarity">
    <text evidence="5">Belongs to the SAT4 family.</text>
</comment>
<accession>A0A6A6XBW2</accession>
<dbReference type="Pfam" id="PF20684">
    <property type="entry name" value="Fung_rhodopsin"/>
    <property type="match status" value="1"/>
</dbReference>